<gene>
    <name evidence="2" type="ORF">RRG08_030336</name>
</gene>
<reference evidence="2" key="1">
    <citation type="journal article" date="2023" name="G3 (Bethesda)">
        <title>A reference genome for the long-term kleptoplast-retaining sea slug Elysia crispata morphotype clarki.</title>
        <authorList>
            <person name="Eastman K.E."/>
            <person name="Pendleton A.L."/>
            <person name="Shaikh M.A."/>
            <person name="Suttiyut T."/>
            <person name="Ogas R."/>
            <person name="Tomko P."/>
            <person name="Gavelis G."/>
            <person name="Widhalm J.R."/>
            <person name="Wisecaver J.H."/>
        </authorList>
    </citation>
    <scope>NUCLEOTIDE SEQUENCE</scope>
    <source>
        <strain evidence="2">ECLA1</strain>
    </source>
</reference>
<feature type="region of interest" description="Disordered" evidence="1">
    <location>
        <begin position="152"/>
        <end position="181"/>
    </location>
</feature>
<dbReference type="PANTHER" id="PTHR10773:SF19">
    <property type="match status" value="1"/>
</dbReference>
<accession>A0AAE0YJ88</accession>
<evidence type="ECO:0000313" key="2">
    <source>
        <dbReference type="EMBL" id="KAK3746925.1"/>
    </source>
</evidence>
<organism evidence="2 3">
    <name type="scientific">Elysia crispata</name>
    <name type="common">lettuce slug</name>
    <dbReference type="NCBI Taxonomy" id="231223"/>
    <lineage>
        <taxon>Eukaryota</taxon>
        <taxon>Metazoa</taxon>
        <taxon>Spiralia</taxon>
        <taxon>Lophotrochozoa</taxon>
        <taxon>Mollusca</taxon>
        <taxon>Gastropoda</taxon>
        <taxon>Heterobranchia</taxon>
        <taxon>Euthyneura</taxon>
        <taxon>Panpulmonata</taxon>
        <taxon>Sacoglossa</taxon>
        <taxon>Placobranchoidea</taxon>
        <taxon>Plakobranchidae</taxon>
        <taxon>Elysia</taxon>
    </lineage>
</organism>
<dbReference type="AlphaFoldDB" id="A0AAE0YJ88"/>
<dbReference type="PANTHER" id="PTHR10773">
    <property type="entry name" value="DNA-DIRECTED RNA POLYMERASES I, II, AND III SUBUNIT RPABC2"/>
    <property type="match status" value="1"/>
</dbReference>
<name>A0AAE0YJ88_9GAST</name>
<dbReference type="EMBL" id="JAWDGP010006114">
    <property type="protein sequence ID" value="KAK3746925.1"/>
    <property type="molecule type" value="Genomic_DNA"/>
</dbReference>
<evidence type="ECO:0000313" key="3">
    <source>
        <dbReference type="Proteomes" id="UP001283361"/>
    </source>
</evidence>
<keyword evidence="3" id="KW-1185">Reference proteome</keyword>
<evidence type="ECO:0000256" key="1">
    <source>
        <dbReference type="SAM" id="MobiDB-lite"/>
    </source>
</evidence>
<dbReference type="Proteomes" id="UP001283361">
    <property type="component" value="Unassembled WGS sequence"/>
</dbReference>
<comment type="caution">
    <text evidence="2">The sequence shown here is derived from an EMBL/GenBank/DDBJ whole genome shotgun (WGS) entry which is preliminary data.</text>
</comment>
<sequence>MAASRLYTAFYRVRTKREQSNPSKWKEAVRKKRRLQGAEHVNTSGKLKDKLKMGPECTSSACKKSKLRDCDSISTDDRQKMFNTFWRLSSWESRKVYVTTTVKSVDIKQKKNSCTKFTKKCLFCIHSDSSRWYKQTSVLYFRHKPHCRVVARSSPNNVEEEPNQERLSKAPKSGIRSKASEGSPQLSTITIWSDGFEYQNRCTAVANMYYHLSLEMNVKVFQKYLVSGHTQMECDSIHSTSERYTSKIDVYTPHEYALLMKTACRKSP</sequence>
<proteinExistence type="predicted"/>
<protein>
    <submittedName>
        <fullName evidence="2">Uncharacterized protein</fullName>
    </submittedName>
</protein>